<evidence type="ECO:0000256" key="2">
    <source>
        <dbReference type="ARBA" id="ARBA00022833"/>
    </source>
</evidence>
<dbReference type="InterPro" id="IPR036864">
    <property type="entry name" value="Zn2-C6_fun-type_DNA-bd_sf"/>
</dbReference>
<evidence type="ECO:0000256" key="6">
    <source>
        <dbReference type="ARBA" id="ARBA00023242"/>
    </source>
</evidence>
<dbReference type="SMART" id="SM00906">
    <property type="entry name" value="Fungal_trans"/>
    <property type="match status" value="1"/>
</dbReference>
<feature type="domain" description="Zn(2)-C6 fungal-type" evidence="8">
    <location>
        <begin position="13"/>
        <end position="46"/>
    </location>
</feature>
<evidence type="ECO:0000256" key="1">
    <source>
        <dbReference type="ARBA" id="ARBA00022723"/>
    </source>
</evidence>
<dbReference type="SUPFAM" id="SSF57701">
    <property type="entry name" value="Zn2/Cys6 DNA-binding domain"/>
    <property type="match status" value="1"/>
</dbReference>
<comment type="caution">
    <text evidence="9">The sequence shown here is derived from an EMBL/GenBank/DDBJ whole genome shotgun (WGS) entry which is preliminary data.</text>
</comment>
<keyword evidence="6" id="KW-0539">Nucleus</keyword>
<keyword evidence="10" id="KW-1185">Reference proteome</keyword>
<reference evidence="9" key="1">
    <citation type="submission" date="2022-11" db="EMBL/GenBank/DDBJ databases">
        <authorList>
            <person name="Scott C."/>
            <person name="Bruce N."/>
        </authorList>
    </citation>
    <scope>NUCLEOTIDE SEQUENCE</scope>
</reference>
<dbReference type="CDD" id="cd12148">
    <property type="entry name" value="fungal_TF_MHR"/>
    <property type="match status" value="1"/>
</dbReference>
<evidence type="ECO:0000256" key="3">
    <source>
        <dbReference type="ARBA" id="ARBA00023015"/>
    </source>
</evidence>
<dbReference type="InterPro" id="IPR001138">
    <property type="entry name" value="Zn2Cys6_DnaBD"/>
</dbReference>
<dbReference type="Proteomes" id="UP000838763">
    <property type="component" value="Unassembled WGS sequence"/>
</dbReference>
<proteinExistence type="predicted"/>
<evidence type="ECO:0000259" key="8">
    <source>
        <dbReference type="PROSITE" id="PS50048"/>
    </source>
</evidence>
<dbReference type="Pfam" id="PF00172">
    <property type="entry name" value="Zn_clus"/>
    <property type="match status" value="1"/>
</dbReference>
<dbReference type="CDD" id="cd00067">
    <property type="entry name" value="GAL4"/>
    <property type="match status" value="1"/>
</dbReference>
<evidence type="ECO:0000256" key="4">
    <source>
        <dbReference type="ARBA" id="ARBA00023125"/>
    </source>
</evidence>
<dbReference type="GO" id="GO:0006351">
    <property type="term" value="P:DNA-templated transcription"/>
    <property type="evidence" value="ECO:0007669"/>
    <property type="project" value="InterPro"/>
</dbReference>
<sequence length="538" mass="60212">MMQQRPGNRAHIVCVQCHARKVKCDLQDRPDSCCANCRRSNQQCVRRHGVRARRKPPHAIGTTHVPHSPSPTVDAAYQDLGIPHAPQYLSRAKEAILRATQAAELPRPALLAALIDDYFNNVFSATPVVDPQDVAGPNASVLLLQAVCLSGSLVRQDRDGPTASFIFYEKVKTLLYLNYETDVIVNLKAMCLLSCWSSVPTNVVTLDGPWQWLGSAIRLALQIGLHRRSTYEGHPQASCLRRIFWFLANAERMMVACWGRLGSLRVECCDVQALTADDFPHKAIYATTFTRVIPVIEIVGRIAEMTIQKQVVSGEQTLHFIDRLCEWIHDLPDEVRLFDRDETRQPFNRHISELHIYYFVAIILTQMVGKQARQYWKPPLISVIAASALARIYEEIFYREQTQYLPSIHGFLSLVAAIPLIYFKSDSAQAEAERAEELEMIISVINSMKYKFGGCRLVYTKIQGLKQEVKAQAMALVDGAATAAESFDELDFAAIDGGDASAAFNTFFSVMDTLGMDMTAEDMGNGEAFNSIFNLEMG</sequence>
<dbReference type="OrthoDB" id="39175at2759"/>
<gene>
    <name evidence="9" type="ORF">PPNO1_LOCUS5487</name>
</gene>
<keyword evidence="3" id="KW-0805">Transcription regulation</keyword>
<name>A0A9P1H4L0_9PEZI</name>
<dbReference type="PANTHER" id="PTHR47171">
    <property type="entry name" value="FARA-RELATED"/>
    <property type="match status" value="1"/>
</dbReference>
<evidence type="ECO:0000313" key="10">
    <source>
        <dbReference type="Proteomes" id="UP000838763"/>
    </source>
</evidence>
<dbReference type="PROSITE" id="PS50048">
    <property type="entry name" value="ZN2_CY6_FUNGAL_2"/>
    <property type="match status" value="1"/>
</dbReference>
<evidence type="ECO:0000256" key="7">
    <source>
        <dbReference type="SAM" id="MobiDB-lite"/>
    </source>
</evidence>
<dbReference type="PROSITE" id="PS00463">
    <property type="entry name" value="ZN2_CY6_FUNGAL_1"/>
    <property type="match status" value="1"/>
</dbReference>
<dbReference type="Pfam" id="PF04082">
    <property type="entry name" value="Fungal_trans"/>
    <property type="match status" value="1"/>
</dbReference>
<dbReference type="Gene3D" id="4.10.240.10">
    <property type="entry name" value="Zn(2)-C6 fungal-type DNA-binding domain"/>
    <property type="match status" value="1"/>
</dbReference>
<keyword evidence="1" id="KW-0479">Metal-binding</keyword>
<dbReference type="InterPro" id="IPR007219">
    <property type="entry name" value="XnlR_reg_dom"/>
</dbReference>
<feature type="region of interest" description="Disordered" evidence="7">
    <location>
        <begin position="49"/>
        <end position="70"/>
    </location>
</feature>
<dbReference type="InterPro" id="IPR052073">
    <property type="entry name" value="Amide_Lactam_Regulators"/>
</dbReference>
<keyword evidence="4" id="KW-0238">DNA-binding</keyword>
<evidence type="ECO:0000313" key="9">
    <source>
        <dbReference type="EMBL" id="CAI4215811.1"/>
    </source>
</evidence>
<dbReference type="GO" id="GO:0003677">
    <property type="term" value="F:DNA binding"/>
    <property type="evidence" value="ECO:0007669"/>
    <property type="project" value="UniProtKB-KW"/>
</dbReference>
<evidence type="ECO:0000256" key="5">
    <source>
        <dbReference type="ARBA" id="ARBA00023163"/>
    </source>
</evidence>
<organism evidence="9 10">
    <name type="scientific">Parascedosporium putredinis</name>
    <dbReference type="NCBI Taxonomy" id="1442378"/>
    <lineage>
        <taxon>Eukaryota</taxon>
        <taxon>Fungi</taxon>
        <taxon>Dikarya</taxon>
        <taxon>Ascomycota</taxon>
        <taxon>Pezizomycotina</taxon>
        <taxon>Sordariomycetes</taxon>
        <taxon>Hypocreomycetidae</taxon>
        <taxon>Microascales</taxon>
        <taxon>Microascaceae</taxon>
        <taxon>Parascedosporium</taxon>
    </lineage>
</organism>
<dbReference type="AlphaFoldDB" id="A0A9P1H4L0"/>
<keyword evidence="2" id="KW-0862">Zinc</keyword>
<accession>A0A9P1H4L0</accession>
<keyword evidence="5" id="KW-0804">Transcription</keyword>
<dbReference type="PANTHER" id="PTHR47171:SF3">
    <property type="entry name" value="FARA-RELATED"/>
    <property type="match status" value="1"/>
</dbReference>
<dbReference type="GO" id="GO:0008270">
    <property type="term" value="F:zinc ion binding"/>
    <property type="evidence" value="ECO:0007669"/>
    <property type="project" value="InterPro"/>
</dbReference>
<dbReference type="EMBL" id="CALLCH030000013">
    <property type="protein sequence ID" value="CAI4215811.1"/>
    <property type="molecule type" value="Genomic_DNA"/>
</dbReference>
<protein>
    <recommendedName>
        <fullName evidence="8">Zn(2)-C6 fungal-type domain-containing protein</fullName>
    </recommendedName>
</protein>
<dbReference type="GO" id="GO:0000981">
    <property type="term" value="F:DNA-binding transcription factor activity, RNA polymerase II-specific"/>
    <property type="evidence" value="ECO:0007669"/>
    <property type="project" value="InterPro"/>
</dbReference>